<reference evidence="2" key="1">
    <citation type="submission" date="2022-05" db="EMBL/GenBank/DDBJ databases">
        <title>A methanotrophic Mycobacterium dominates a cave microbial ecosystem.</title>
        <authorList>
            <person name="Van Spanning R.J.M."/>
            <person name="Guan Q."/>
            <person name="Melkonian C."/>
            <person name="Gallant J."/>
            <person name="Polerecky L."/>
            <person name="Flot J.-F."/>
            <person name="Brandt B.W."/>
            <person name="Braster M."/>
            <person name="Iturbe Espinoza P."/>
            <person name="Aerts J."/>
            <person name="Meima-Franke M."/>
            <person name="Piersma S.R."/>
            <person name="Bunduc C."/>
            <person name="Ummels R."/>
            <person name="Pain A."/>
            <person name="Fleming E.J."/>
            <person name="van der Wel N."/>
            <person name="Gherman V.D."/>
            <person name="Sarbu S.M."/>
            <person name="Bodelier P.L.E."/>
            <person name="Bitter W."/>
        </authorList>
    </citation>
    <scope>NUCLEOTIDE SEQUENCE</scope>
    <source>
        <strain evidence="2">Sulfur Cave</strain>
    </source>
</reference>
<name>A0ABY4QS38_9MYCO</name>
<dbReference type="Pfam" id="PF03203">
    <property type="entry name" value="MerC"/>
    <property type="match status" value="1"/>
</dbReference>
<keyword evidence="1" id="KW-1133">Transmembrane helix</keyword>
<dbReference type="Proteomes" id="UP001056610">
    <property type="component" value="Chromosome"/>
</dbReference>
<keyword evidence="1" id="KW-0812">Transmembrane</keyword>
<feature type="transmembrane region" description="Helical" evidence="1">
    <location>
        <begin position="75"/>
        <end position="94"/>
    </location>
</feature>
<organism evidence="2 3">
    <name type="scientific">Candidatus Mycobacterium methanotrophicum</name>
    <dbReference type="NCBI Taxonomy" id="2943498"/>
    <lineage>
        <taxon>Bacteria</taxon>
        <taxon>Bacillati</taxon>
        <taxon>Actinomycetota</taxon>
        <taxon>Actinomycetes</taxon>
        <taxon>Mycobacteriales</taxon>
        <taxon>Mycobacteriaceae</taxon>
        <taxon>Mycobacterium</taxon>
    </lineage>
</organism>
<feature type="transmembrane region" description="Helical" evidence="1">
    <location>
        <begin position="7"/>
        <end position="36"/>
    </location>
</feature>
<gene>
    <name evidence="2" type="primary">merC</name>
    <name evidence="2" type="ORF">M5I08_11560</name>
</gene>
<evidence type="ECO:0000313" key="2">
    <source>
        <dbReference type="EMBL" id="UQX12741.1"/>
    </source>
</evidence>
<sequence>MTDTVGVVGTVVSTMACAMCFPAVGAIGAVIGLGFLSQWEDLFIDVLPLFAALVLVANGLGWFTHRQWRRSALGMIGPILVLIGWVSFMSGVLAHGPARVVLYAGLAVMVVFAVWDLVSPGSRRCGPEGCELPAKHG</sequence>
<protein>
    <submittedName>
        <fullName evidence="2">Organomercurial transporter MerC</fullName>
    </submittedName>
</protein>
<dbReference type="EMBL" id="CP097320">
    <property type="protein sequence ID" value="UQX12741.1"/>
    <property type="molecule type" value="Genomic_DNA"/>
</dbReference>
<dbReference type="RefSeq" id="WP_219065780.1">
    <property type="nucleotide sequence ID" value="NZ_CAJUXY010000003.1"/>
</dbReference>
<proteinExistence type="predicted"/>
<keyword evidence="3" id="KW-1185">Reference proteome</keyword>
<accession>A0ABY4QS38</accession>
<dbReference type="InterPro" id="IPR004891">
    <property type="entry name" value="Mercury-R_MerC"/>
</dbReference>
<dbReference type="NCBIfam" id="NF033784">
    <property type="entry name" value="transport_merC"/>
    <property type="match status" value="1"/>
</dbReference>
<dbReference type="NCBIfam" id="NF010318">
    <property type="entry name" value="PRK13755.1"/>
    <property type="match status" value="1"/>
</dbReference>
<evidence type="ECO:0000313" key="3">
    <source>
        <dbReference type="Proteomes" id="UP001056610"/>
    </source>
</evidence>
<evidence type="ECO:0000256" key="1">
    <source>
        <dbReference type="SAM" id="Phobius"/>
    </source>
</evidence>
<feature type="transmembrane region" description="Helical" evidence="1">
    <location>
        <begin position="42"/>
        <end position="63"/>
    </location>
</feature>
<keyword evidence="1" id="KW-0472">Membrane</keyword>
<feature type="transmembrane region" description="Helical" evidence="1">
    <location>
        <begin position="100"/>
        <end position="118"/>
    </location>
</feature>